<dbReference type="InterPro" id="IPR052362">
    <property type="entry name" value="HTH-GbsR_regulator"/>
</dbReference>
<comment type="caution">
    <text evidence="5">The sequence shown here is derived from an EMBL/GenBank/DDBJ whole genome shotgun (WGS) entry which is preliminary data.</text>
</comment>
<gene>
    <name evidence="5" type="ORF">ABZ568_41735</name>
</gene>
<keyword evidence="1" id="KW-0805">Transcription regulation</keyword>
<accession>A0ABV2Y9D6</accession>
<name>A0ABV2Y9D6_9ACTN</name>
<evidence type="ECO:0000259" key="4">
    <source>
        <dbReference type="Pfam" id="PF12802"/>
    </source>
</evidence>
<keyword evidence="2" id="KW-0238">DNA-binding</keyword>
<sequence>MTRRDALMAVAPDGTRQDTGQELAVSRFIEQFALSMAGLGFPRMAARVFVAVLISKDGLTAVELANQLKISRAAVSQAVRYLMQLGLVERQREPGQRHDHYRVTDGMWYEMFARRDEVFLRLEDNLADGIAALGDDSPGAARLDETRRFFEFIRGEVPKLMTRWRESQGETQGETRAEES</sequence>
<dbReference type="Pfam" id="PF12802">
    <property type="entry name" value="MarR_2"/>
    <property type="match status" value="1"/>
</dbReference>
<reference evidence="5 6" key="1">
    <citation type="submission" date="2024-06" db="EMBL/GenBank/DDBJ databases">
        <title>The Natural Products Discovery Center: Release of the First 8490 Sequenced Strains for Exploring Actinobacteria Biosynthetic Diversity.</title>
        <authorList>
            <person name="Kalkreuter E."/>
            <person name="Kautsar S.A."/>
            <person name="Yang D."/>
            <person name="Bader C.D."/>
            <person name="Teijaro C.N."/>
            <person name="Fluegel L."/>
            <person name="Davis C.M."/>
            <person name="Simpson J.R."/>
            <person name="Lauterbach L."/>
            <person name="Steele A.D."/>
            <person name="Gui C."/>
            <person name="Meng S."/>
            <person name="Li G."/>
            <person name="Viehrig K."/>
            <person name="Ye F."/>
            <person name="Su P."/>
            <person name="Kiefer A.F."/>
            <person name="Nichols A."/>
            <person name="Cepeda A.J."/>
            <person name="Yan W."/>
            <person name="Fan B."/>
            <person name="Jiang Y."/>
            <person name="Adhikari A."/>
            <person name="Zheng C.-J."/>
            <person name="Schuster L."/>
            <person name="Cowan T.M."/>
            <person name="Smanski M.J."/>
            <person name="Chevrette M.G."/>
            <person name="De Carvalho L.P.S."/>
            <person name="Shen B."/>
        </authorList>
    </citation>
    <scope>NUCLEOTIDE SEQUENCE [LARGE SCALE GENOMIC DNA]</scope>
    <source>
        <strain evidence="5 6">NPDC019583</strain>
    </source>
</reference>
<keyword evidence="3" id="KW-0804">Transcription</keyword>
<dbReference type="Gene3D" id="1.10.10.10">
    <property type="entry name" value="Winged helix-like DNA-binding domain superfamily/Winged helix DNA-binding domain"/>
    <property type="match status" value="1"/>
</dbReference>
<evidence type="ECO:0000256" key="3">
    <source>
        <dbReference type="ARBA" id="ARBA00023163"/>
    </source>
</evidence>
<dbReference type="PANTHER" id="PTHR38465:SF2">
    <property type="entry name" value="HTH-TYPE TRANSCRIPTIONAL REGULATOR MMPR5"/>
    <property type="match status" value="1"/>
</dbReference>
<evidence type="ECO:0000313" key="6">
    <source>
        <dbReference type="Proteomes" id="UP001550603"/>
    </source>
</evidence>
<dbReference type="PANTHER" id="PTHR38465">
    <property type="entry name" value="HTH-TYPE TRANSCRIPTIONAL REGULATOR MJ1563-RELATED"/>
    <property type="match status" value="1"/>
</dbReference>
<keyword evidence="6" id="KW-1185">Reference proteome</keyword>
<proteinExistence type="predicted"/>
<evidence type="ECO:0000256" key="2">
    <source>
        <dbReference type="ARBA" id="ARBA00023125"/>
    </source>
</evidence>
<dbReference type="InterPro" id="IPR000835">
    <property type="entry name" value="HTH_MarR-typ"/>
</dbReference>
<dbReference type="SUPFAM" id="SSF46785">
    <property type="entry name" value="Winged helix' DNA-binding domain"/>
    <property type="match status" value="1"/>
</dbReference>
<dbReference type="EMBL" id="JBEYBN010000130">
    <property type="protein sequence ID" value="MEU2272858.1"/>
    <property type="molecule type" value="Genomic_DNA"/>
</dbReference>
<dbReference type="InterPro" id="IPR036388">
    <property type="entry name" value="WH-like_DNA-bd_sf"/>
</dbReference>
<dbReference type="CDD" id="cd00090">
    <property type="entry name" value="HTH_ARSR"/>
    <property type="match status" value="1"/>
</dbReference>
<feature type="domain" description="HTH marR-type" evidence="4">
    <location>
        <begin position="39"/>
        <end position="97"/>
    </location>
</feature>
<dbReference type="InterPro" id="IPR036390">
    <property type="entry name" value="WH_DNA-bd_sf"/>
</dbReference>
<protein>
    <submittedName>
        <fullName evidence="5">MarR family transcriptional regulator</fullName>
    </submittedName>
</protein>
<dbReference type="RefSeq" id="WP_359795050.1">
    <property type="nucleotide sequence ID" value="NZ_JBEYBN010000130.1"/>
</dbReference>
<dbReference type="Proteomes" id="UP001550603">
    <property type="component" value="Unassembled WGS sequence"/>
</dbReference>
<evidence type="ECO:0000313" key="5">
    <source>
        <dbReference type="EMBL" id="MEU2272858.1"/>
    </source>
</evidence>
<evidence type="ECO:0000256" key="1">
    <source>
        <dbReference type="ARBA" id="ARBA00023015"/>
    </source>
</evidence>
<dbReference type="Gene3D" id="1.10.287.160">
    <property type="entry name" value="HR1 repeat"/>
    <property type="match status" value="1"/>
</dbReference>
<organism evidence="5 6">
    <name type="scientific">Streptomyces olindensis</name>
    <dbReference type="NCBI Taxonomy" id="358823"/>
    <lineage>
        <taxon>Bacteria</taxon>
        <taxon>Bacillati</taxon>
        <taxon>Actinomycetota</taxon>
        <taxon>Actinomycetes</taxon>
        <taxon>Kitasatosporales</taxon>
        <taxon>Streptomycetaceae</taxon>
        <taxon>Streptomyces</taxon>
    </lineage>
</organism>
<dbReference type="InterPro" id="IPR011991">
    <property type="entry name" value="ArsR-like_HTH"/>
</dbReference>